<proteinExistence type="predicted"/>
<name>A0A286GAZ6_9PROT</name>
<keyword evidence="4" id="KW-1185">Reference proteome</keyword>
<dbReference type="EMBL" id="OCNJ01000002">
    <property type="protein sequence ID" value="SOD92680.1"/>
    <property type="molecule type" value="Genomic_DNA"/>
</dbReference>
<dbReference type="RefSeq" id="WP_097278290.1">
    <property type="nucleotide sequence ID" value="NZ_OCNJ01000002.1"/>
</dbReference>
<dbReference type="InterPro" id="IPR007332">
    <property type="entry name" value="DUF411"/>
</dbReference>
<evidence type="ECO:0000256" key="1">
    <source>
        <dbReference type="SAM" id="MobiDB-lite"/>
    </source>
</evidence>
<feature type="chain" id="PRO_5012809508" evidence="2">
    <location>
        <begin position="21"/>
        <end position="137"/>
    </location>
</feature>
<feature type="signal peptide" evidence="2">
    <location>
        <begin position="1"/>
        <end position="20"/>
    </location>
</feature>
<feature type="region of interest" description="Disordered" evidence="1">
    <location>
        <begin position="107"/>
        <end position="137"/>
    </location>
</feature>
<evidence type="ECO:0000256" key="2">
    <source>
        <dbReference type="SAM" id="SignalP"/>
    </source>
</evidence>
<evidence type="ECO:0000313" key="4">
    <source>
        <dbReference type="Proteomes" id="UP000219621"/>
    </source>
</evidence>
<dbReference type="AlphaFoldDB" id="A0A286GAZ6"/>
<dbReference type="Pfam" id="PF04214">
    <property type="entry name" value="DUF411"/>
    <property type="match status" value="1"/>
</dbReference>
<protein>
    <submittedName>
        <fullName evidence="3">Uncharacterized conserved protein</fullName>
    </submittedName>
</protein>
<reference evidence="3 4" key="1">
    <citation type="submission" date="2017-09" db="EMBL/GenBank/DDBJ databases">
        <authorList>
            <person name="Ehlers B."/>
            <person name="Leendertz F.H."/>
        </authorList>
    </citation>
    <scope>NUCLEOTIDE SEQUENCE [LARGE SCALE GENOMIC DNA]</scope>
    <source>
        <strain evidence="3 4">USBA 140</strain>
    </source>
</reference>
<accession>A0A286GAZ6</accession>
<dbReference type="OrthoDB" id="14727at2"/>
<sequence>MRKIVLLPLAAAAGWLSVTAAVFTQDPVVEVTAAAGCAAEAEAWAASLAADGFEVVRGDPATATASADSRTTACVAGRTGGFALEGAVPPDMVSVLLRKKPRGVTGLTVDGAPEGGVLALNRDGSRSAFPPPKKDRS</sequence>
<dbReference type="Proteomes" id="UP000219621">
    <property type="component" value="Unassembled WGS sequence"/>
</dbReference>
<gene>
    <name evidence="3" type="ORF">SAMN05421508_102556</name>
</gene>
<organism evidence="3 4">
    <name type="scientific">Caenispirillum bisanense</name>
    <dbReference type="NCBI Taxonomy" id="414052"/>
    <lineage>
        <taxon>Bacteria</taxon>
        <taxon>Pseudomonadati</taxon>
        <taxon>Pseudomonadota</taxon>
        <taxon>Alphaproteobacteria</taxon>
        <taxon>Rhodospirillales</taxon>
        <taxon>Novispirillaceae</taxon>
        <taxon>Caenispirillum</taxon>
    </lineage>
</organism>
<keyword evidence="2" id="KW-0732">Signal</keyword>
<evidence type="ECO:0000313" key="3">
    <source>
        <dbReference type="EMBL" id="SOD92680.1"/>
    </source>
</evidence>